<evidence type="ECO:0000256" key="1">
    <source>
        <dbReference type="ARBA" id="ARBA00023002"/>
    </source>
</evidence>
<evidence type="ECO:0000313" key="2">
    <source>
        <dbReference type="EMBL" id="KAK5953621.1"/>
    </source>
</evidence>
<dbReference type="PANTHER" id="PTHR35870:SF1">
    <property type="entry name" value="PROTEIN, PUTATIVE (AFU_ORTHOLOGUE AFUA_5G03330)-RELATED"/>
    <property type="match status" value="1"/>
</dbReference>
<organism evidence="2 3">
    <name type="scientific">Knufia fluminis</name>
    <dbReference type="NCBI Taxonomy" id="191047"/>
    <lineage>
        <taxon>Eukaryota</taxon>
        <taxon>Fungi</taxon>
        <taxon>Dikarya</taxon>
        <taxon>Ascomycota</taxon>
        <taxon>Pezizomycotina</taxon>
        <taxon>Eurotiomycetes</taxon>
        <taxon>Chaetothyriomycetidae</taxon>
        <taxon>Chaetothyriales</taxon>
        <taxon>Trichomeriaceae</taxon>
        <taxon>Knufia</taxon>
    </lineage>
</organism>
<keyword evidence="3" id="KW-1185">Reference proteome</keyword>
<protein>
    <submittedName>
        <fullName evidence="2">Uncharacterized protein</fullName>
    </submittedName>
</protein>
<accession>A0AAN8F927</accession>
<proteinExistence type="predicted"/>
<evidence type="ECO:0000313" key="3">
    <source>
        <dbReference type="Proteomes" id="UP001316803"/>
    </source>
</evidence>
<gene>
    <name evidence="2" type="ORF">OHC33_005565</name>
</gene>
<dbReference type="EMBL" id="JAKLMC020000011">
    <property type="protein sequence ID" value="KAK5953621.1"/>
    <property type="molecule type" value="Genomic_DNA"/>
</dbReference>
<dbReference type="InterPro" id="IPR025337">
    <property type="entry name" value="Questin_oxidase-like"/>
</dbReference>
<dbReference type="Proteomes" id="UP001316803">
    <property type="component" value="Unassembled WGS sequence"/>
</dbReference>
<dbReference type="PANTHER" id="PTHR35870">
    <property type="entry name" value="PROTEIN, PUTATIVE (AFU_ORTHOLOGUE AFUA_5G03330)-RELATED"/>
    <property type="match status" value="1"/>
</dbReference>
<name>A0AAN8F927_9EURO</name>
<dbReference type="GO" id="GO:0016491">
    <property type="term" value="F:oxidoreductase activity"/>
    <property type="evidence" value="ECO:0007669"/>
    <property type="project" value="UniProtKB-KW"/>
</dbReference>
<reference evidence="2 3" key="1">
    <citation type="submission" date="2022-12" db="EMBL/GenBank/DDBJ databases">
        <title>Genomic features and morphological characterization of a novel Knufia sp. strain isolated from spacecraft assembly facility.</title>
        <authorList>
            <person name="Teixeira M."/>
            <person name="Chander A.M."/>
            <person name="Stajich J.E."/>
            <person name="Venkateswaran K."/>
        </authorList>
    </citation>
    <scope>NUCLEOTIDE SEQUENCE [LARGE SCALE GENOMIC DNA]</scope>
    <source>
        <strain evidence="2 3">FJI-L2-BK-P2</strain>
    </source>
</reference>
<dbReference type="AlphaFoldDB" id="A0AAN8F927"/>
<sequence>MATAATVSLTPDTSGVLHIPTSQLSQDSCNLASQLLQKNHNDYHMYFNQSGFHNHIAHHLLTIFALGATPPQIQKAYDDNATYQRPQFPVDKDTVSSMADPSLFAKYLGNERYFHDYEIFFRKEIEKHNGNYGAMLKEQLLSDTPQAKDLLVRMFAGFYHPIIHLGFGVEFEQPAIITEALAQAATHDNWPAAFITTTSEKTEKRVKSNEQPRPLVDLLHEARSTPKIRKSPHWEDGNKLRDGVLKRAMPEITDLCSQWHVKPTKDDLKFKTAEMINAACYFAGAAQHSSHQKAIKWDFFYMHCVNCSIFYSAFLDSRFDDWLSDEMRAKLLMYKGWSDLAMYVSRGAPELFIDEISEYKPKQPSDGWHEIFARVDELPDDGHASKLVRALANGERVCGEYEGKAEAESWQIKGNMWLGMAHMAIDSVEGTTSKWARNVGFEQAWKDVPERGAREENVTGSKGLNGVAEGYHEKF</sequence>
<keyword evidence="1" id="KW-0560">Oxidoreductase</keyword>
<comment type="caution">
    <text evidence="2">The sequence shown here is derived from an EMBL/GenBank/DDBJ whole genome shotgun (WGS) entry which is preliminary data.</text>
</comment>
<dbReference type="Pfam" id="PF14027">
    <property type="entry name" value="Questin_oxidase"/>
    <property type="match status" value="1"/>
</dbReference>